<dbReference type="EMBL" id="GBXM01071810">
    <property type="protein sequence ID" value="JAH36767.1"/>
    <property type="molecule type" value="Transcribed_RNA"/>
</dbReference>
<reference evidence="1" key="1">
    <citation type="submission" date="2014-11" db="EMBL/GenBank/DDBJ databases">
        <authorList>
            <person name="Amaro Gonzalez C."/>
        </authorList>
    </citation>
    <scope>NUCLEOTIDE SEQUENCE</scope>
</reference>
<sequence length="32" mass="3925">MRKLYIFNDLITAYLDLNASRIYINCRQFKLN</sequence>
<protein>
    <submittedName>
        <fullName evidence="1">Uncharacterized protein</fullName>
    </submittedName>
</protein>
<reference evidence="1" key="2">
    <citation type="journal article" date="2015" name="Fish Shellfish Immunol.">
        <title>Early steps in the European eel (Anguilla anguilla)-Vibrio vulnificus interaction in the gills: Role of the RtxA13 toxin.</title>
        <authorList>
            <person name="Callol A."/>
            <person name="Pajuelo D."/>
            <person name="Ebbesson L."/>
            <person name="Teles M."/>
            <person name="MacKenzie S."/>
            <person name="Amaro C."/>
        </authorList>
    </citation>
    <scope>NUCLEOTIDE SEQUENCE</scope>
</reference>
<name>A0A0E9S6F3_ANGAN</name>
<dbReference type="AlphaFoldDB" id="A0A0E9S6F3"/>
<organism evidence="1">
    <name type="scientific">Anguilla anguilla</name>
    <name type="common">European freshwater eel</name>
    <name type="synonym">Muraena anguilla</name>
    <dbReference type="NCBI Taxonomy" id="7936"/>
    <lineage>
        <taxon>Eukaryota</taxon>
        <taxon>Metazoa</taxon>
        <taxon>Chordata</taxon>
        <taxon>Craniata</taxon>
        <taxon>Vertebrata</taxon>
        <taxon>Euteleostomi</taxon>
        <taxon>Actinopterygii</taxon>
        <taxon>Neopterygii</taxon>
        <taxon>Teleostei</taxon>
        <taxon>Anguilliformes</taxon>
        <taxon>Anguillidae</taxon>
        <taxon>Anguilla</taxon>
    </lineage>
</organism>
<proteinExistence type="predicted"/>
<accession>A0A0E9S6F3</accession>
<evidence type="ECO:0000313" key="1">
    <source>
        <dbReference type="EMBL" id="JAH36767.1"/>
    </source>
</evidence>